<feature type="region of interest" description="Disordered" evidence="1">
    <location>
        <begin position="29"/>
        <end position="53"/>
    </location>
</feature>
<dbReference type="EMBL" id="CP097503">
    <property type="protein sequence ID" value="URD80423.1"/>
    <property type="molecule type" value="Genomic_DNA"/>
</dbReference>
<gene>
    <name evidence="2" type="ORF">MUK42_02291</name>
</gene>
<accession>A0A9E7ENM7</accession>
<protein>
    <submittedName>
        <fullName evidence="2">Uncharacterized protein</fullName>
    </submittedName>
</protein>
<keyword evidence="3" id="KW-1185">Reference proteome</keyword>
<dbReference type="AlphaFoldDB" id="A0A9E7ENM7"/>
<organism evidence="2 3">
    <name type="scientific">Musa troglodytarum</name>
    <name type="common">fe'i banana</name>
    <dbReference type="NCBI Taxonomy" id="320322"/>
    <lineage>
        <taxon>Eukaryota</taxon>
        <taxon>Viridiplantae</taxon>
        <taxon>Streptophyta</taxon>
        <taxon>Embryophyta</taxon>
        <taxon>Tracheophyta</taxon>
        <taxon>Spermatophyta</taxon>
        <taxon>Magnoliopsida</taxon>
        <taxon>Liliopsida</taxon>
        <taxon>Zingiberales</taxon>
        <taxon>Musaceae</taxon>
        <taxon>Musa</taxon>
    </lineage>
</organism>
<sequence>MEWAPGSLTISSTATPFLAKLSLRPAAVGLGKGSRREPPSPVTPSRQPSGGHRIVDAASQVGRVPRRESDDVGARRRRRAACFDGRLRCGDHFEASHAGVVGWRVLLRSVPRVESSSNEASHPCNTRTRTHNDEPFALVFYVRKHGNKKRRRDADVHARTYPNEAVMEVHPDKPSGEAGVVGHRLAHGSAHDGLRGRARLPVETQVEVSRS</sequence>
<feature type="region of interest" description="Disordered" evidence="1">
    <location>
        <begin position="187"/>
        <end position="211"/>
    </location>
</feature>
<evidence type="ECO:0000256" key="1">
    <source>
        <dbReference type="SAM" id="MobiDB-lite"/>
    </source>
</evidence>
<dbReference type="Proteomes" id="UP001055439">
    <property type="component" value="Chromosome 10"/>
</dbReference>
<reference evidence="2" key="1">
    <citation type="submission" date="2022-05" db="EMBL/GenBank/DDBJ databases">
        <title>The Musa troglodytarum L. genome provides insights into the mechanism of non-climacteric behaviour and enrichment of carotenoids.</title>
        <authorList>
            <person name="Wang J."/>
        </authorList>
    </citation>
    <scope>NUCLEOTIDE SEQUENCE</scope>
    <source>
        <tissue evidence="2">Leaf</tissue>
    </source>
</reference>
<proteinExistence type="predicted"/>
<name>A0A9E7ENM7_9LILI</name>
<evidence type="ECO:0000313" key="3">
    <source>
        <dbReference type="Proteomes" id="UP001055439"/>
    </source>
</evidence>
<evidence type="ECO:0000313" key="2">
    <source>
        <dbReference type="EMBL" id="URD80423.1"/>
    </source>
</evidence>